<accession>A0A4Y7T5J4</accession>
<sequence>MSGARSHIIHSQPLPTRHCHNGPSLGRVPPDAPPLPPYDFFPTSNLLSLLSHAPWSQDYFYASNPPPTHLQPRSTERWIFTSHDESIFEGTWNRYTYSPNKPGGAEVLYRLHSKRAATREESVIEFFGARYVTSLGGDTIARRGAIIRWLKAKTAFKKMPRPTSSSGDWSLELVPEVCAFTLLACTSDSRGPIRKPLVRVQATLRGMEVLLFYDRPSLLLFYDPPSKASESSPTLMDMEMGLVTFVVLYFAKMRFEPMPPPPLPPKAQEMLMREFEEEMGSSDEESDDDDDYSDEE</sequence>
<evidence type="ECO:0000313" key="2">
    <source>
        <dbReference type="EMBL" id="TEB29447.1"/>
    </source>
</evidence>
<feature type="region of interest" description="Disordered" evidence="1">
    <location>
        <begin position="259"/>
        <end position="296"/>
    </location>
</feature>
<feature type="region of interest" description="Disordered" evidence="1">
    <location>
        <begin position="1"/>
        <end position="31"/>
    </location>
</feature>
<reference evidence="2 3" key="1">
    <citation type="journal article" date="2019" name="Nat. Ecol. Evol.">
        <title>Megaphylogeny resolves global patterns of mushroom evolution.</title>
        <authorList>
            <person name="Varga T."/>
            <person name="Krizsan K."/>
            <person name="Foldi C."/>
            <person name="Dima B."/>
            <person name="Sanchez-Garcia M."/>
            <person name="Sanchez-Ramirez S."/>
            <person name="Szollosi G.J."/>
            <person name="Szarkandi J.G."/>
            <person name="Papp V."/>
            <person name="Albert L."/>
            <person name="Andreopoulos W."/>
            <person name="Angelini C."/>
            <person name="Antonin V."/>
            <person name="Barry K.W."/>
            <person name="Bougher N.L."/>
            <person name="Buchanan P."/>
            <person name="Buyck B."/>
            <person name="Bense V."/>
            <person name="Catcheside P."/>
            <person name="Chovatia M."/>
            <person name="Cooper J."/>
            <person name="Damon W."/>
            <person name="Desjardin D."/>
            <person name="Finy P."/>
            <person name="Geml J."/>
            <person name="Haridas S."/>
            <person name="Hughes K."/>
            <person name="Justo A."/>
            <person name="Karasinski D."/>
            <person name="Kautmanova I."/>
            <person name="Kiss B."/>
            <person name="Kocsube S."/>
            <person name="Kotiranta H."/>
            <person name="LaButti K.M."/>
            <person name="Lechner B.E."/>
            <person name="Liimatainen K."/>
            <person name="Lipzen A."/>
            <person name="Lukacs Z."/>
            <person name="Mihaltcheva S."/>
            <person name="Morgado L.N."/>
            <person name="Niskanen T."/>
            <person name="Noordeloos M.E."/>
            <person name="Ohm R.A."/>
            <person name="Ortiz-Santana B."/>
            <person name="Ovrebo C."/>
            <person name="Racz N."/>
            <person name="Riley R."/>
            <person name="Savchenko A."/>
            <person name="Shiryaev A."/>
            <person name="Soop K."/>
            <person name="Spirin V."/>
            <person name="Szebenyi C."/>
            <person name="Tomsovsky M."/>
            <person name="Tulloss R.E."/>
            <person name="Uehling J."/>
            <person name="Grigoriev I.V."/>
            <person name="Vagvolgyi C."/>
            <person name="Papp T."/>
            <person name="Martin F.M."/>
            <person name="Miettinen O."/>
            <person name="Hibbett D.S."/>
            <person name="Nagy L.G."/>
        </authorList>
    </citation>
    <scope>NUCLEOTIDE SEQUENCE [LARGE SCALE GENOMIC DNA]</scope>
    <source>
        <strain evidence="2 3">FP101781</strain>
    </source>
</reference>
<organism evidence="2 3">
    <name type="scientific">Coprinellus micaceus</name>
    <name type="common">Glistening ink-cap mushroom</name>
    <name type="synonym">Coprinus micaceus</name>
    <dbReference type="NCBI Taxonomy" id="71717"/>
    <lineage>
        <taxon>Eukaryota</taxon>
        <taxon>Fungi</taxon>
        <taxon>Dikarya</taxon>
        <taxon>Basidiomycota</taxon>
        <taxon>Agaricomycotina</taxon>
        <taxon>Agaricomycetes</taxon>
        <taxon>Agaricomycetidae</taxon>
        <taxon>Agaricales</taxon>
        <taxon>Agaricineae</taxon>
        <taxon>Psathyrellaceae</taxon>
        <taxon>Coprinellus</taxon>
    </lineage>
</organism>
<proteinExistence type="predicted"/>
<feature type="compositionally biased region" description="Acidic residues" evidence="1">
    <location>
        <begin position="275"/>
        <end position="296"/>
    </location>
</feature>
<dbReference type="AlphaFoldDB" id="A0A4Y7T5J4"/>
<evidence type="ECO:0000256" key="1">
    <source>
        <dbReference type="SAM" id="MobiDB-lite"/>
    </source>
</evidence>
<gene>
    <name evidence="2" type="ORF">FA13DRAFT_1793131</name>
</gene>
<name>A0A4Y7T5J4_COPMI</name>
<evidence type="ECO:0000313" key="3">
    <source>
        <dbReference type="Proteomes" id="UP000298030"/>
    </source>
</evidence>
<dbReference type="Proteomes" id="UP000298030">
    <property type="component" value="Unassembled WGS sequence"/>
</dbReference>
<keyword evidence="3" id="KW-1185">Reference proteome</keyword>
<dbReference type="EMBL" id="QPFP01000027">
    <property type="protein sequence ID" value="TEB29447.1"/>
    <property type="molecule type" value="Genomic_DNA"/>
</dbReference>
<comment type="caution">
    <text evidence="2">The sequence shown here is derived from an EMBL/GenBank/DDBJ whole genome shotgun (WGS) entry which is preliminary data.</text>
</comment>
<protein>
    <submittedName>
        <fullName evidence="2">Uncharacterized protein</fullName>
    </submittedName>
</protein>
<dbReference type="OrthoDB" id="10536982at2759"/>